<keyword evidence="4" id="KW-1185">Reference proteome</keyword>
<feature type="chain" id="PRO_5045533954" evidence="2">
    <location>
        <begin position="23"/>
        <end position="200"/>
    </location>
</feature>
<dbReference type="Proteomes" id="UP001595420">
    <property type="component" value="Unassembled WGS sequence"/>
</dbReference>
<evidence type="ECO:0000256" key="2">
    <source>
        <dbReference type="SAM" id="SignalP"/>
    </source>
</evidence>
<feature type="transmembrane region" description="Helical" evidence="1">
    <location>
        <begin position="46"/>
        <end position="65"/>
    </location>
</feature>
<evidence type="ECO:0000313" key="3">
    <source>
        <dbReference type="EMBL" id="MFC3001592.1"/>
    </source>
</evidence>
<sequence length="200" mass="20241">MTTAHRLAIWLPALLLAGPAAAHHPMGGEVPSTAWHGLASGLAHPVIGPDHLAFLLAAGLVAGLARWGALRPLSFVLGSLVGVVAAWLGAWLPAVEWLVAATLLMAGVLLIAGPVRSAGWAALLPVAGLLHGQAYAKAMIGAEATPVLAYLLGLALVQALIVLAVAALVRRTAELPRAMVARFAGCALLAVGLLGLFAQA</sequence>
<keyword evidence="1" id="KW-0812">Transmembrane</keyword>
<accession>A0ABV7BVH0</accession>
<organism evidence="3 4">
    <name type="scientific">Falsiroseomonas tokyonensis</name>
    <dbReference type="NCBI Taxonomy" id="430521"/>
    <lineage>
        <taxon>Bacteria</taxon>
        <taxon>Pseudomonadati</taxon>
        <taxon>Pseudomonadota</taxon>
        <taxon>Alphaproteobacteria</taxon>
        <taxon>Acetobacterales</taxon>
        <taxon>Roseomonadaceae</taxon>
        <taxon>Falsiroseomonas</taxon>
    </lineage>
</organism>
<evidence type="ECO:0000313" key="4">
    <source>
        <dbReference type="Proteomes" id="UP001595420"/>
    </source>
</evidence>
<dbReference type="Pfam" id="PF04955">
    <property type="entry name" value="HupE_UreJ"/>
    <property type="match status" value="1"/>
</dbReference>
<keyword evidence="2" id="KW-0732">Signal</keyword>
<gene>
    <name evidence="3" type="ORF">ACFOD3_16930</name>
</gene>
<name>A0ABV7BVH0_9PROT</name>
<dbReference type="RefSeq" id="WP_216837681.1">
    <property type="nucleotide sequence ID" value="NZ_JAFNJS010000005.1"/>
</dbReference>
<dbReference type="InterPro" id="IPR007038">
    <property type="entry name" value="HupE_UreJ"/>
</dbReference>
<protein>
    <submittedName>
        <fullName evidence="3">HupE/UreJ family protein</fullName>
    </submittedName>
</protein>
<comment type="caution">
    <text evidence="3">The sequence shown here is derived from an EMBL/GenBank/DDBJ whole genome shotgun (WGS) entry which is preliminary data.</text>
</comment>
<evidence type="ECO:0000256" key="1">
    <source>
        <dbReference type="SAM" id="Phobius"/>
    </source>
</evidence>
<proteinExistence type="predicted"/>
<feature type="signal peptide" evidence="2">
    <location>
        <begin position="1"/>
        <end position="22"/>
    </location>
</feature>
<feature type="transmembrane region" description="Helical" evidence="1">
    <location>
        <begin position="180"/>
        <end position="198"/>
    </location>
</feature>
<feature type="transmembrane region" description="Helical" evidence="1">
    <location>
        <begin position="72"/>
        <end position="91"/>
    </location>
</feature>
<keyword evidence="1" id="KW-1133">Transmembrane helix</keyword>
<dbReference type="EMBL" id="JBHRSB010000005">
    <property type="protein sequence ID" value="MFC3001592.1"/>
    <property type="molecule type" value="Genomic_DNA"/>
</dbReference>
<keyword evidence="1" id="KW-0472">Membrane</keyword>
<reference evidence="4" key="1">
    <citation type="journal article" date="2019" name="Int. J. Syst. Evol. Microbiol.">
        <title>The Global Catalogue of Microorganisms (GCM) 10K type strain sequencing project: providing services to taxonomists for standard genome sequencing and annotation.</title>
        <authorList>
            <consortium name="The Broad Institute Genomics Platform"/>
            <consortium name="The Broad Institute Genome Sequencing Center for Infectious Disease"/>
            <person name="Wu L."/>
            <person name="Ma J."/>
        </authorList>
    </citation>
    <scope>NUCLEOTIDE SEQUENCE [LARGE SCALE GENOMIC DNA]</scope>
    <source>
        <strain evidence="4">CGMCC 1.16855</strain>
    </source>
</reference>
<feature type="transmembrane region" description="Helical" evidence="1">
    <location>
        <begin position="147"/>
        <end position="168"/>
    </location>
</feature>